<dbReference type="PANTHER" id="PTHR43359">
    <property type="entry name" value="FORMATE HYDROGENLYASE SUBUNIT 4"/>
    <property type="match status" value="1"/>
</dbReference>
<dbReference type="Proteomes" id="UP001524383">
    <property type="component" value="Unassembled WGS sequence"/>
</dbReference>
<dbReference type="Pfam" id="PF00146">
    <property type="entry name" value="NADHdh"/>
    <property type="match status" value="1"/>
</dbReference>
<evidence type="ECO:0000256" key="4">
    <source>
        <dbReference type="ARBA" id="ARBA00023136"/>
    </source>
</evidence>
<evidence type="ECO:0000256" key="1">
    <source>
        <dbReference type="ARBA" id="ARBA00004141"/>
    </source>
</evidence>
<evidence type="ECO:0000256" key="3">
    <source>
        <dbReference type="ARBA" id="ARBA00022989"/>
    </source>
</evidence>
<comment type="caution">
    <text evidence="6">The sequence shown here is derived from an EMBL/GenBank/DDBJ whole genome shotgun (WGS) entry which is preliminary data.</text>
</comment>
<keyword evidence="7" id="KW-1185">Reference proteome</keyword>
<reference evidence="6 7" key="1">
    <citation type="submission" date="2019-08" db="EMBL/GenBank/DDBJ databases">
        <authorList>
            <person name="Chen S.-C."/>
            <person name="Lai M.-C."/>
            <person name="You Y.-T."/>
        </authorList>
    </citation>
    <scope>NUCLEOTIDE SEQUENCE [LARGE SCALE GENOMIC DNA]</scope>
    <source>
        <strain evidence="6 7">P2F9704a</strain>
    </source>
</reference>
<feature type="transmembrane region" description="Helical" evidence="5">
    <location>
        <begin position="277"/>
        <end position="295"/>
    </location>
</feature>
<feature type="transmembrane region" description="Helical" evidence="5">
    <location>
        <begin position="180"/>
        <end position="202"/>
    </location>
</feature>
<dbReference type="GO" id="GO:0016020">
    <property type="term" value="C:membrane"/>
    <property type="evidence" value="ECO:0007669"/>
    <property type="project" value="UniProtKB-SubCell"/>
</dbReference>
<evidence type="ECO:0000256" key="5">
    <source>
        <dbReference type="SAM" id="Phobius"/>
    </source>
</evidence>
<keyword evidence="2 5" id="KW-0812">Transmembrane</keyword>
<dbReference type="PANTHER" id="PTHR43359:SF1">
    <property type="entry name" value="FORMATE HYDROGENLYASE SUBUNIT 4-RELATED"/>
    <property type="match status" value="1"/>
</dbReference>
<dbReference type="AlphaFoldDB" id="A0ABD4TGV4"/>
<gene>
    <name evidence="6" type="ORF">FTO68_01825</name>
</gene>
<feature type="transmembrane region" description="Helical" evidence="5">
    <location>
        <begin position="6"/>
        <end position="31"/>
    </location>
</feature>
<protein>
    <submittedName>
        <fullName evidence="6">NADH-quinone oxidoreductase subunit H</fullName>
    </submittedName>
</protein>
<keyword evidence="4 5" id="KW-0472">Membrane</keyword>
<accession>A0ABD4TGV4</accession>
<proteinExistence type="predicted"/>
<sequence>MLSMDILLVTILAAIGLSIIGIALGLILLGIDRRISARMQARIGPPLRQPFIDLKKLLSKENVIPENAIPSLFNAAPIVALASSIVVLLYLPIGSMMPILGGYGDLILVMYLLAVPALAMVAGGFASGSPYATVGAQREMVSMIAYELPLASIVIAVAWLLYSSGVADPFALTSIVANPIWSLVGPLGVVGLIILLLTFAWVSPAELSKIPFDTPEAETELAGGVLVEYSGKNLGLFTVAQGVKTLVMGGLAVAIFFPWNLSPLFGLTGYVALTVDAAFFFAKVILLMILSVTVIRTGLARFRITHVVTLFWVWLGVAGLFGLSLVILDSVLRGWF</sequence>
<feature type="transmembrane region" description="Helical" evidence="5">
    <location>
        <begin position="234"/>
        <end position="257"/>
    </location>
</feature>
<feature type="transmembrane region" description="Helical" evidence="5">
    <location>
        <begin position="307"/>
        <end position="328"/>
    </location>
</feature>
<name>A0ABD4TGV4_9EURY</name>
<keyword evidence="3 5" id="KW-1133">Transmembrane helix</keyword>
<dbReference type="InterPro" id="IPR001694">
    <property type="entry name" value="NADH_UbQ_OxRdtase_su1/FPO"/>
</dbReference>
<feature type="transmembrane region" description="Helical" evidence="5">
    <location>
        <begin position="78"/>
        <end position="100"/>
    </location>
</feature>
<dbReference type="EMBL" id="VOTZ01000002">
    <property type="protein sequence ID" value="MCQ1537731.1"/>
    <property type="molecule type" value="Genomic_DNA"/>
</dbReference>
<evidence type="ECO:0000313" key="7">
    <source>
        <dbReference type="Proteomes" id="UP001524383"/>
    </source>
</evidence>
<feature type="transmembrane region" description="Helical" evidence="5">
    <location>
        <begin position="106"/>
        <end position="128"/>
    </location>
</feature>
<evidence type="ECO:0000313" key="6">
    <source>
        <dbReference type="EMBL" id="MCQ1537731.1"/>
    </source>
</evidence>
<dbReference type="InterPro" id="IPR052561">
    <property type="entry name" value="ComplexI_Subunit1"/>
</dbReference>
<feature type="transmembrane region" description="Helical" evidence="5">
    <location>
        <begin position="140"/>
        <end position="160"/>
    </location>
</feature>
<comment type="subcellular location">
    <subcellularLocation>
        <location evidence="1">Membrane</location>
        <topology evidence="1">Multi-pass membrane protein</topology>
    </subcellularLocation>
</comment>
<organism evidence="6 7">
    <name type="scientific">Methanocalculus taiwanensis</name>
    <dbReference type="NCBI Taxonomy" id="106207"/>
    <lineage>
        <taxon>Archaea</taxon>
        <taxon>Methanobacteriati</taxon>
        <taxon>Methanobacteriota</taxon>
        <taxon>Stenosarchaea group</taxon>
        <taxon>Methanomicrobia</taxon>
        <taxon>Methanomicrobiales</taxon>
        <taxon>Methanocalculaceae</taxon>
        <taxon>Methanocalculus</taxon>
    </lineage>
</organism>
<evidence type="ECO:0000256" key="2">
    <source>
        <dbReference type="ARBA" id="ARBA00022692"/>
    </source>
</evidence>